<keyword evidence="3" id="KW-0012">Acyltransferase</keyword>
<feature type="transmembrane region" description="Helical" evidence="1">
    <location>
        <begin position="183"/>
        <end position="203"/>
    </location>
</feature>
<dbReference type="InterPro" id="IPR002931">
    <property type="entry name" value="Transglutaminase-like"/>
</dbReference>
<dbReference type="Pfam" id="PF11992">
    <property type="entry name" value="TgpA_N"/>
    <property type="match status" value="1"/>
</dbReference>
<feature type="domain" description="Transglutaminase-like" evidence="2">
    <location>
        <begin position="473"/>
        <end position="560"/>
    </location>
</feature>
<dbReference type="PANTHER" id="PTHR42736:SF1">
    <property type="entry name" value="PROTEIN-GLUTAMINE GAMMA-GLUTAMYLTRANSFERASE"/>
    <property type="match status" value="1"/>
</dbReference>
<feature type="transmembrane region" description="Helical" evidence="1">
    <location>
        <begin position="31"/>
        <end position="51"/>
    </location>
</feature>
<sequence length="783" mass="88742">MTTEGLLKIHFVALTILGGCLLGGVSGTESLVAIALSAGLFSLVFVDWLAIVYLPPSIAYILMGIASVYCVGGFWSGVDERQIAAVARLLVLVQAVLHLQKKSRRVFEQLSVFALLELIVAAVLNDALHFGMLLIPFSIVGLSTMVQLQSYVCQSLTSTPSRNGRIEPEPGSIDVRGIKVSRVGLLVMGPAVLVFAATFFYALPRSSGNGLQSTAFGQGTTGYSDTVRFEQMGKLLQNPQKVLRLELRDSGTSRPYALHEPAYLRGQVLDEYVWDPTHNVGEWGTVRRRDFVGSHRLPREYIEEDSDRRARFDRVEATLRIEPTNTSTIFSIPPYYESQRFDTIRHWPRHWLLKRSGNESRDHRLEYSFFTHAFYTGQQRKWLRYVDLTSERHYPNALGAWERQMLLQIDRERLPNLVQMADRVFAELRDDVEYTTEIAVALEKSLAQNPEFTYSLDLRDERPSDVDPMDYFVAVQKRGHCQYYAGALALMLRSQGIPARLVVGYKTDEYNNFGNYYIVRQLHAHAWVEAYFDRHQLPPHVDLYGQAPGGGVWMRLDATPSVADEQSTGGMSHVMDFAQILWDDYVLDMSNRRQQGTLQDLGQGVGEISAYKMYWDKIDLLIQRLKAGELGEGAIAIHEIFSWRVTVVSVFVCLGVVLVWRNTYRASMLFSLRQPTRNTAALSGFAVFDHLCLLLSRMGMFRKRSQTPREFAHVAQHQLSCDDQQAADLHRIVTRLYEQRFSSSAGLDAAQQRELEQALQRIEAMLHQRDRNASSTATNGSWS</sequence>
<gene>
    <name evidence="3" type="primary">tgpA_1</name>
    <name evidence="3" type="ORF">EC9_15350</name>
</gene>
<dbReference type="SUPFAM" id="SSF54001">
    <property type="entry name" value="Cysteine proteinases"/>
    <property type="match status" value="1"/>
</dbReference>
<dbReference type="InterPro" id="IPR038765">
    <property type="entry name" value="Papain-like_cys_pep_sf"/>
</dbReference>
<dbReference type="KEGG" id="ruv:EC9_15350"/>
<dbReference type="OrthoDB" id="9804872at2"/>
<keyword evidence="1" id="KW-0472">Membrane</keyword>
<name>A0A517LXL3_9BACT</name>
<evidence type="ECO:0000313" key="3">
    <source>
        <dbReference type="EMBL" id="QDS87357.1"/>
    </source>
</evidence>
<reference evidence="3 4" key="1">
    <citation type="submission" date="2019-02" db="EMBL/GenBank/DDBJ databases">
        <title>Deep-cultivation of Planctomycetes and their phenomic and genomic characterization uncovers novel biology.</title>
        <authorList>
            <person name="Wiegand S."/>
            <person name="Jogler M."/>
            <person name="Boedeker C."/>
            <person name="Pinto D."/>
            <person name="Vollmers J."/>
            <person name="Rivas-Marin E."/>
            <person name="Kohn T."/>
            <person name="Peeters S.H."/>
            <person name="Heuer A."/>
            <person name="Rast P."/>
            <person name="Oberbeckmann S."/>
            <person name="Bunk B."/>
            <person name="Jeske O."/>
            <person name="Meyerdierks A."/>
            <person name="Storesund J.E."/>
            <person name="Kallscheuer N."/>
            <person name="Luecker S."/>
            <person name="Lage O.M."/>
            <person name="Pohl T."/>
            <person name="Merkel B.J."/>
            <person name="Hornburger P."/>
            <person name="Mueller R.-W."/>
            <person name="Bruemmer F."/>
            <person name="Labrenz M."/>
            <person name="Spormann A.M."/>
            <person name="Op den Camp H."/>
            <person name="Overmann J."/>
            <person name="Amann R."/>
            <person name="Jetten M.S.M."/>
            <person name="Mascher T."/>
            <person name="Medema M.H."/>
            <person name="Devos D.P."/>
            <person name="Kaster A.-K."/>
            <person name="Ovreas L."/>
            <person name="Rohde M."/>
            <person name="Galperin M.Y."/>
            <person name="Jogler C."/>
        </authorList>
    </citation>
    <scope>NUCLEOTIDE SEQUENCE [LARGE SCALE GENOMIC DNA]</scope>
    <source>
        <strain evidence="3 4">EC9</strain>
    </source>
</reference>
<feature type="transmembrane region" description="Helical" evidence="1">
    <location>
        <begin position="641"/>
        <end position="660"/>
    </location>
</feature>
<keyword evidence="3" id="KW-0808">Transferase</keyword>
<dbReference type="InterPro" id="IPR021878">
    <property type="entry name" value="TgpA_N"/>
</dbReference>
<dbReference type="PANTHER" id="PTHR42736">
    <property type="entry name" value="PROTEIN-GLUTAMINE GAMMA-GLUTAMYLTRANSFERASE"/>
    <property type="match status" value="1"/>
</dbReference>
<dbReference type="Pfam" id="PF01841">
    <property type="entry name" value="Transglut_core"/>
    <property type="match status" value="1"/>
</dbReference>
<dbReference type="Proteomes" id="UP000319557">
    <property type="component" value="Chromosome"/>
</dbReference>
<dbReference type="RefSeq" id="WP_145343663.1">
    <property type="nucleotide sequence ID" value="NZ_CP036261.1"/>
</dbReference>
<dbReference type="EMBL" id="CP036261">
    <property type="protein sequence ID" value="QDS87357.1"/>
    <property type="molecule type" value="Genomic_DNA"/>
</dbReference>
<dbReference type="Gene3D" id="3.10.620.30">
    <property type="match status" value="1"/>
</dbReference>
<evidence type="ECO:0000313" key="4">
    <source>
        <dbReference type="Proteomes" id="UP000319557"/>
    </source>
</evidence>
<keyword evidence="4" id="KW-1185">Reference proteome</keyword>
<evidence type="ECO:0000256" key="1">
    <source>
        <dbReference type="SAM" id="Phobius"/>
    </source>
</evidence>
<feature type="transmembrane region" description="Helical" evidence="1">
    <location>
        <begin position="58"/>
        <end position="76"/>
    </location>
</feature>
<organism evidence="3 4">
    <name type="scientific">Rosistilla ulvae</name>
    <dbReference type="NCBI Taxonomy" id="1930277"/>
    <lineage>
        <taxon>Bacteria</taxon>
        <taxon>Pseudomonadati</taxon>
        <taxon>Planctomycetota</taxon>
        <taxon>Planctomycetia</taxon>
        <taxon>Pirellulales</taxon>
        <taxon>Pirellulaceae</taxon>
        <taxon>Rosistilla</taxon>
    </lineage>
</organism>
<dbReference type="SMART" id="SM00460">
    <property type="entry name" value="TGc"/>
    <property type="match status" value="1"/>
</dbReference>
<dbReference type="InterPro" id="IPR052901">
    <property type="entry name" value="Bact_TGase-like"/>
</dbReference>
<keyword evidence="1" id="KW-1133">Transmembrane helix</keyword>
<dbReference type="AlphaFoldDB" id="A0A517LXL3"/>
<dbReference type="EC" id="2.3.2.13" evidence="3"/>
<protein>
    <submittedName>
        <fullName evidence="3">Protein-glutamine gamma-glutamyltransferase</fullName>
        <ecNumber evidence="3">2.3.2.13</ecNumber>
    </submittedName>
</protein>
<evidence type="ECO:0000259" key="2">
    <source>
        <dbReference type="SMART" id="SM00460"/>
    </source>
</evidence>
<dbReference type="Pfam" id="PF13559">
    <property type="entry name" value="DUF4129"/>
    <property type="match status" value="1"/>
</dbReference>
<dbReference type="GO" id="GO:0003810">
    <property type="term" value="F:protein-glutamine gamma-glutamyltransferase activity"/>
    <property type="evidence" value="ECO:0007669"/>
    <property type="project" value="UniProtKB-EC"/>
</dbReference>
<keyword evidence="1" id="KW-0812">Transmembrane</keyword>
<proteinExistence type="predicted"/>
<accession>A0A517LXL3</accession>
<feature type="transmembrane region" description="Helical" evidence="1">
    <location>
        <begin position="680"/>
        <end position="700"/>
    </location>
</feature>
<dbReference type="InterPro" id="IPR025403">
    <property type="entry name" value="TgpA-like_C"/>
</dbReference>
<feature type="transmembrane region" description="Helical" evidence="1">
    <location>
        <begin position="7"/>
        <end position="25"/>
    </location>
</feature>